<accession>A0A116QGA2</accession>
<keyword evidence="2" id="KW-0964">Secreted</keyword>
<dbReference type="EMBL" id="FIKT01000016">
    <property type="protein sequence ID" value="CYX11327.1"/>
    <property type="molecule type" value="Genomic_DNA"/>
</dbReference>
<dbReference type="Gene3D" id="2.60.40.740">
    <property type="match status" value="1"/>
</dbReference>
<keyword evidence="4" id="KW-0572">Peptidoglycan-anchor</keyword>
<evidence type="ECO:0000313" key="9">
    <source>
        <dbReference type="EMBL" id="CYX11327.1"/>
    </source>
</evidence>
<organism evidence="9 10">
    <name type="scientific">Streptococcus suis</name>
    <dbReference type="NCBI Taxonomy" id="1307"/>
    <lineage>
        <taxon>Bacteria</taxon>
        <taxon>Bacillati</taxon>
        <taxon>Bacillota</taxon>
        <taxon>Bacilli</taxon>
        <taxon>Lactobacillales</taxon>
        <taxon>Streptococcaceae</taxon>
        <taxon>Streptococcus</taxon>
    </lineage>
</organism>
<feature type="domain" description="Gram-positive pilin backbone subunit 2 Cna-B-like" evidence="7">
    <location>
        <begin position="207"/>
        <end position="324"/>
    </location>
</feature>
<evidence type="ECO:0000256" key="2">
    <source>
        <dbReference type="ARBA" id="ARBA00022525"/>
    </source>
</evidence>
<dbReference type="NCBIfam" id="TIGR04226">
    <property type="entry name" value="RrgB_K2N_iso_D2"/>
    <property type="match status" value="1"/>
</dbReference>
<dbReference type="Pfam" id="PF00746">
    <property type="entry name" value="Gram_pos_anchor"/>
    <property type="match status" value="1"/>
</dbReference>
<feature type="domain" description="SpaA-like prealbumin fold" evidence="8">
    <location>
        <begin position="347"/>
        <end position="426"/>
    </location>
</feature>
<dbReference type="InterPro" id="IPR019931">
    <property type="entry name" value="LPXTG_anchor"/>
</dbReference>
<evidence type="ECO:0000313" key="10">
    <source>
        <dbReference type="Proteomes" id="UP000071962"/>
    </source>
</evidence>
<dbReference type="NCBIfam" id="TIGR01167">
    <property type="entry name" value="LPXTG_anchor"/>
    <property type="match status" value="1"/>
</dbReference>
<keyword evidence="5" id="KW-0812">Transmembrane</keyword>
<dbReference type="AlphaFoldDB" id="A0A116QGA2"/>
<protein>
    <submittedName>
        <fullName evidence="9">Backbone pilus subunit (T6-antigen-like)</fullName>
    </submittedName>
</protein>
<sequence>MKKLITIFTVFFTVMFYALGILKVSAEESRNYSLTINGTTAGHTYEAYQIFKGEISEDGKTLSNIGWGSDVTPFTFEEKKEVTDIVDLLGKENDDSNKVKEFAFEAGKHLKENPSKSVVSTADKTILSGLKPGYYLVKDKDFSQEAQQAMDKKTNTSYTRFILKVVGDAEATLKSDIPTVEKKVKDKNDTTGVESTWQDAADYDFNDQVPFKLTATLPSNFDDYQTYNLEFVDTLSKGLKYNEDAKIYLENEGEDRVEVTNKFKINKNINELQISIENLKSIEDQKINSKTKVVVEYTATLTSEAAIGGQGNRNEVELVYSNNPNSKGEGQGRTPKDVVIVFTYQTIVNKQDQDGKALTGAGFTLYKKVKNDWKKVGDEIKGSELTKFEFKGLDAGDYKLEETTTPSGYNTIKPLEFTITAEYTIESAMPTLNKLSGNEELKFTSNLQDGSLSTNVINKKGSLLPSTGSVGTKMLYLIGALFAISSAVLLVTKKRVDLK</sequence>
<evidence type="ECO:0000256" key="3">
    <source>
        <dbReference type="ARBA" id="ARBA00022729"/>
    </source>
</evidence>
<reference evidence="9 10" key="1">
    <citation type="submission" date="2016-02" db="EMBL/GenBank/DDBJ databases">
        <authorList>
            <consortium name="Pathogen Informatics"/>
        </authorList>
    </citation>
    <scope>NUCLEOTIDE SEQUENCE [LARGE SCALE GENOMIC DNA]</scope>
    <source>
        <strain evidence="9 10">SS1062</strain>
    </source>
</reference>
<evidence type="ECO:0000256" key="1">
    <source>
        <dbReference type="ARBA" id="ARBA00022512"/>
    </source>
</evidence>
<dbReference type="InterPro" id="IPR013783">
    <property type="entry name" value="Ig-like_fold"/>
</dbReference>
<feature type="transmembrane region" description="Helical" evidence="5">
    <location>
        <begin position="474"/>
        <end position="492"/>
    </location>
</feature>
<dbReference type="Gene3D" id="2.60.40.10">
    <property type="entry name" value="Immunoglobulins"/>
    <property type="match status" value="1"/>
</dbReference>
<keyword evidence="1" id="KW-0134">Cell wall</keyword>
<evidence type="ECO:0000259" key="8">
    <source>
        <dbReference type="Pfam" id="PF17802"/>
    </source>
</evidence>
<dbReference type="Pfam" id="PF16569">
    <property type="entry name" value="GramPos_pilinBB"/>
    <property type="match status" value="1"/>
</dbReference>
<dbReference type="Proteomes" id="UP000071962">
    <property type="component" value="Unassembled WGS sequence"/>
</dbReference>
<name>A0A116QGA2_STRSU</name>
<evidence type="ECO:0000256" key="4">
    <source>
        <dbReference type="ARBA" id="ARBA00023088"/>
    </source>
</evidence>
<dbReference type="Pfam" id="PF17802">
    <property type="entry name" value="SpaA"/>
    <property type="match status" value="1"/>
</dbReference>
<keyword evidence="5" id="KW-1133">Transmembrane helix</keyword>
<keyword evidence="3" id="KW-0732">Signal</keyword>
<gene>
    <name evidence="9" type="primary">tee6</name>
    <name evidence="9" type="ORF">ERS132551_01395</name>
</gene>
<proteinExistence type="predicted"/>
<evidence type="ECO:0000256" key="5">
    <source>
        <dbReference type="SAM" id="Phobius"/>
    </source>
</evidence>
<keyword evidence="5" id="KW-0472">Membrane</keyword>
<feature type="domain" description="Gram-positive cocci surface proteins LPxTG" evidence="6">
    <location>
        <begin position="458"/>
        <end position="497"/>
    </location>
</feature>
<dbReference type="InterPro" id="IPR032334">
    <property type="entry name" value="GramPos_pilinBB"/>
</dbReference>
<evidence type="ECO:0000259" key="7">
    <source>
        <dbReference type="Pfam" id="PF16569"/>
    </source>
</evidence>
<dbReference type="RefSeq" id="WP_052828111.1">
    <property type="nucleotide sequence ID" value="NZ_CEKS01000015.1"/>
</dbReference>
<dbReference type="InterPro" id="IPR041033">
    <property type="entry name" value="SpaA_PFL_dom_1"/>
</dbReference>
<evidence type="ECO:0000259" key="6">
    <source>
        <dbReference type="Pfam" id="PF00746"/>
    </source>
</evidence>
<dbReference type="InterPro" id="IPR026466">
    <property type="entry name" value="Fim_isopep_form_D2_dom"/>
</dbReference>